<evidence type="ECO:0000313" key="3">
    <source>
        <dbReference type="RefSeq" id="XP_038970583.1"/>
    </source>
</evidence>
<dbReference type="GeneID" id="120104125"/>
<protein>
    <submittedName>
        <fullName evidence="3">Uncharacterized protein LOC120104125</fullName>
    </submittedName>
</protein>
<keyword evidence="2" id="KW-1185">Reference proteome</keyword>
<proteinExistence type="predicted"/>
<accession>A0A8B8ZGL8</accession>
<evidence type="ECO:0000313" key="2">
    <source>
        <dbReference type="Proteomes" id="UP000228380"/>
    </source>
</evidence>
<organism evidence="2 3">
    <name type="scientific">Phoenix dactylifera</name>
    <name type="common">Date palm</name>
    <dbReference type="NCBI Taxonomy" id="42345"/>
    <lineage>
        <taxon>Eukaryota</taxon>
        <taxon>Viridiplantae</taxon>
        <taxon>Streptophyta</taxon>
        <taxon>Embryophyta</taxon>
        <taxon>Tracheophyta</taxon>
        <taxon>Spermatophyta</taxon>
        <taxon>Magnoliopsida</taxon>
        <taxon>Liliopsida</taxon>
        <taxon>Arecaceae</taxon>
        <taxon>Coryphoideae</taxon>
        <taxon>Phoeniceae</taxon>
        <taxon>Phoenix</taxon>
    </lineage>
</organism>
<dbReference type="AlphaFoldDB" id="A0A8B8ZGL8"/>
<gene>
    <name evidence="3" type="primary">LOC120104125</name>
</gene>
<feature type="region of interest" description="Disordered" evidence="1">
    <location>
        <begin position="117"/>
        <end position="169"/>
    </location>
</feature>
<name>A0A8B8ZGL8_PHODC</name>
<evidence type="ECO:0000256" key="1">
    <source>
        <dbReference type="SAM" id="MobiDB-lite"/>
    </source>
</evidence>
<reference evidence="2" key="1">
    <citation type="journal article" date="2019" name="Nat. Commun.">
        <title>Genome-wide association mapping of date palm fruit traits.</title>
        <authorList>
            <person name="Hazzouri K.M."/>
            <person name="Gros-Balthazard M."/>
            <person name="Flowers J.M."/>
            <person name="Copetti D."/>
            <person name="Lemansour A."/>
            <person name="Lebrun M."/>
            <person name="Masmoudi K."/>
            <person name="Ferrand S."/>
            <person name="Dhar M.I."/>
            <person name="Fresquez Z.A."/>
            <person name="Rosas U."/>
            <person name="Zhang J."/>
            <person name="Talag J."/>
            <person name="Lee S."/>
            <person name="Kudrna D."/>
            <person name="Powell R.F."/>
            <person name="Leitch I.J."/>
            <person name="Krueger R.R."/>
            <person name="Wing R.A."/>
            <person name="Amiri K.M.A."/>
            <person name="Purugganan M.D."/>
        </authorList>
    </citation>
    <scope>NUCLEOTIDE SEQUENCE [LARGE SCALE GENOMIC DNA]</scope>
    <source>
        <strain evidence="2">cv. Khalas</strain>
    </source>
</reference>
<dbReference type="RefSeq" id="XP_038970583.1">
    <property type="nucleotide sequence ID" value="XM_039114655.1"/>
</dbReference>
<reference evidence="3" key="2">
    <citation type="submission" date="2025-08" db="UniProtKB">
        <authorList>
            <consortium name="RefSeq"/>
        </authorList>
    </citation>
    <scope>IDENTIFICATION</scope>
    <source>
        <tissue evidence="3">Young leaves</tissue>
    </source>
</reference>
<feature type="region of interest" description="Disordered" evidence="1">
    <location>
        <begin position="1"/>
        <end position="43"/>
    </location>
</feature>
<dbReference type="KEGG" id="pda:120104125"/>
<dbReference type="Proteomes" id="UP000228380">
    <property type="component" value="Chromosome 16"/>
</dbReference>
<sequence>MGEEEWDTKDEEKPKQRMPRGIARGLKNSTEEEGDKAKNDKEGIRLKDLQLEYPTYKNKGRQDFQDDPKDFAENIMFAIIKQEIKREPTLLGSFHSSLWLIWREGVVRGVPEGRLDLRTAPRRAPSEQQEGTSSAPTRGVQQQEHTINPTGSTLEMGAPRIGTSKGPNIQLGETISASQLMQMMVQQQAAAKADMMRMVEVQQQFLQQQLQQQQAMYQQQQQQ</sequence>
<feature type="compositionally biased region" description="Polar residues" evidence="1">
    <location>
        <begin position="126"/>
        <end position="153"/>
    </location>
</feature>